<dbReference type="EMBL" id="LRGB01000316">
    <property type="protein sequence ID" value="KZS19755.1"/>
    <property type="molecule type" value="Genomic_DNA"/>
</dbReference>
<gene>
    <name evidence="1" type="ORF">APZ42_013718</name>
</gene>
<reference evidence="1 2" key="1">
    <citation type="submission" date="2016-03" db="EMBL/GenBank/DDBJ databases">
        <title>EvidentialGene: Evidence-directed Construction of Genes on Genomes.</title>
        <authorList>
            <person name="Gilbert D.G."/>
            <person name="Choi J.-H."/>
            <person name="Mockaitis K."/>
            <person name="Colbourne J."/>
            <person name="Pfrender M."/>
        </authorList>
    </citation>
    <scope>NUCLEOTIDE SEQUENCE [LARGE SCALE GENOMIC DNA]</scope>
    <source>
        <strain evidence="1 2">Xinb3</strain>
        <tissue evidence="1">Complete organism</tissue>
    </source>
</reference>
<organism evidence="1 2">
    <name type="scientific">Daphnia magna</name>
    <dbReference type="NCBI Taxonomy" id="35525"/>
    <lineage>
        <taxon>Eukaryota</taxon>
        <taxon>Metazoa</taxon>
        <taxon>Ecdysozoa</taxon>
        <taxon>Arthropoda</taxon>
        <taxon>Crustacea</taxon>
        <taxon>Branchiopoda</taxon>
        <taxon>Diplostraca</taxon>
        <taxon>Cladocera</taxon>
        <taxon>Anomopoda</taxon>
        <taxon>Daphniidae</taxon>
        <taxon>Daphnia</taxon>
    </lineage>
</organism>
<feature type="non-terminal residue" evidence="1">
    <location>
        <position position="1"/>
    </location>
</feature>
<accession>A0A162QKD1</accession>
<name>A0A162QKD1_9CRUS</name>
<dbReference type="AlphaFoldDB" id="A0A162QKD1"/>
<protein>
    <submittedName>
        <fullName evidence="1">Uncharacterized protein</fullName>
    </submittedName>
</protein>
<comment type="caution">
    <text evidence="1">The sequence shown here is derived from an EMBL/GenBank/DDBJ whole genome shotgun (WGS) entry which is preliminary data.</text>
</comment>
<dbReference type="Proteomes" id="UP000076858">
    <property type="component" value="Unassembled WGS sequence"/>
</dbReference>
<evidence type="ECO:0000313" key="1">
    <source>
        <dbReference type="EMBL" id="KZS19755.1"/>
    </source>
</evidence>
<sequence>YDTRAGNEAFRRLSLFLFQTFNAWKVLWYQLMVPVDAHKDNLQFVWPSIVCSIQNASFIADDCVCG</sequence>
<keyword evidence="2" id="KW-1185">Reference proteome</keyword>
<proteinExistence type="predicted"/>
<evidence type="ECO:0000313" key="2">
    <source>
        <dbReference type="Proteomes" id="UP000076858"/>
    </source>
</evidence>